<reference evidence="1" key="1">
    <citation type="submission" date="2021-05" db="EMBL/GenBank/DDBJ databases">
        <title>A free-living protist that lacks canonical eukaryotic 1 DNA replication and segregation systems.</title>
        <authorList>
            <person name="Salas-Leiva D.E."/>
            <person name="Tromer E.C."/>
            <person name="Curtis B.A."/>
            <person name="Jerlstrom-Hultqvist J."/>
            <person name="Kolisko M."/>
            <person name="Yi Z."/>
            <person name="Salas-Leiva J.S."/>
            <person name="Gallot-Lavallee L."/>
            <person name="Kops G.J.P.L."/>
            <person name="Archibald J.M."/>
            <person name="Simpson A.G.B."/>
            <person name="Roger A.J."/>
        </authorList>
    </citation>
    <scope>NUCLEOTIDE SEQUENCE</scope>
    <source>
        <strain evidence="1">BICM</strain>
    </source>
</reference>
<gene>
    <name evidence="1" type="ORF">J8273_1688</name>
</gene>
<accession>A0A8J6EBA3</accession>
<sequence length="152" mass="16298">MAPSFAPTTSPMTWPFLNDLNVGIARMPAMRAAPVLASTSTFTHVTSGFSSEILTKRGPIILHGGHHWAKKSTTTALSPLISCWNSSTDSITFMFVFCCSTAPHRDPHHCHISVVAAGFAGIGHDRLRSQGTRRARSPAVATCQAVITLWGP</sequence>
<dbReference type="Proteomes" id="UP000717585">
    <property type="component" value="Unassembled WGS sequence"/>
</dbReference>
<dbReference type="AlphaFoldDB" id="A0A8J6EBA3"/>
<comment type="caution">
    <text evidence="1">The sequence shown here is derived from an EMBL/GenBank/DDBJ whole genome shotgun (WGS) entry which is preliminary data.</text>
</comment>
<evidence type="ECO:0000313" key="1">
    <source>
        <dbReference type="EMBL" id="KAG9396670.1"/>
    </source>
</evidence>
<name>A0A8J6EBA3_9EUKA</name>
<dbReference type="EMBL" id="JAHDYR010000005">
    <property type="protein sequence ID" value="KAG9396670.1"/>
    <property type="molecule type" value="Genomic_DNA"/>
</dbReference>
<organism evidence="1 2">
    <name type="scientific">Carpediemonas membranifera</name>
    <dbReference type="NCBI Taxonomy" id="201153"/>
    <lineage>
        <taxon>Eukaryota</taxon>
        <taxon>Metamonada</taxon>
        <taxon>Carpediemonas-like organisms</taxon>
        <taxon>Carpediemonas</taxon>
    </lineage>
</organism>
<evidence type="ECO:0000313" key="2">
    <source>
        <dbReference type="Proteomes" id="UP000717585"/>
    </source>
</evidence>
<keyword evidence="2" id="KW-1185">Reference proteome</keyword>
<protein>
    <submittedName>
        <fullName evidence="1">Uncharacterized protein</fullName>
    </submittedName>
</protein>
<proteinExistence type="predicted"/>